<dbReference type="InterPro" id="IPR001173">
    <property type="entry name" value="Glyco_trans_2-like"/>
</dbReference>
<evidence type="ECO:0000313" key="2">
    <source>
        <dbReference type="EMBL" id="AZI21189.1"/>
    </source>
</evidence>
<proteinExistence type="predicted"/>
<accession>A0A3G8WKS0</accession>
<sequence>MVSIVSPIYRAEKISPTLVSEINLVMQKLRLDYEIILVDDRSPDKSWEAMKQLAAENKNLKIYLTKY</sequence>
<evidence type="ECO:0000259" key="1">
    <source>
        <dbReference type="Pfam" id="PF00535"/>
    </source>
</evidence>
<dbReference type="AlphaFoldDB" id="A0A3G8WKS0"/>
<dbReference type="InterPro" id="IPR029044">
    <property type="entry name" value="Nucleotide-diphossugar_trans"/>
</dbReference>
<dbReference type="Proteomes" id="UP000282297">
    <property type="component" value="Chromosome"/>
</dbReference>
<name>A0A3G8WKS0_9FLAO</name>
<dbReference type="GO" id="GO:0016740">
    <property type="term" value="F:transferase activity"/>
    <property type="evidence" value="ECO:0007669"/>
    <property type="project" value="UniProtKB-KW"/>
</dbReference>
<dbReference type="Gene3D" id="3.90.550.10">
    <property type="entry name" value="Spore Coat Polysaccharide Biosynthesis Protein SpsA, Chain A"/>
    <property type="match status" value="1"/>
</dbReference>
<keyword evidence="2" id="KW-0808">Transferase</keyword>
<organism evidence="2 3">
    <name type="scientific">Chryseobacterium taklimakanense</name>
    <dbReference type="NCBI Taxonomy" id="536441"/>
    <lineage>
        <taxon>Bacteria</taxon>
        <taxon>Pseudomonadati</taxon>
        <taxon>Bacteroidota</taxon>
        <taxon>Flavobacteriia</taxon>
        <taxon>Flavobacteriales</taxon>
        <taxon>Weeksellaceae</taxon>
        <taxon>Chryseobacterium group</taxon>
        <taxon>Chryseobacterium</taxon>
    </lineage>
</organism>
<evidence type="ECO:0000313" key="3">
    <source>
        <dbReference type="Proteomes" id="UP000282297"/>
    </source>
</evidence>
<protein>
    <submittedName>
        <fullName evidence="2">Glycosyltransferase</fullName>
    </submittedName>
</protein>
<dbReference type="RefSeq" id="WP_124785319.1">
    <property type="nucleotide sequence ID" value="NZ_CP034171.1"/>
</dbReference>
<reference evidence="3" key="1">
    <citation type="submission" date="2018-11" db="EMBL/GenBank/DDBJ databases">
        <title>Proposal to divide the Flavobacteriaceae and reorganize its genera based on Amino Acid Identity values calculated from whole genome sequences.</title>
        <authorList>
            <person name="Nicholson A.C."/>
            <person name="Gulvik C.A."/>
            <person name="Whitney A.M."/>
            <person name="Humrighouse B.W."/>
            <person name="Bell M."/>
            <person name="Holmes B."/>
            <person name="Steigerwalt A.B."/>
            <person name="Villarma A."/>
            <person name="Sheth M."/>
            <person name="Batra D."/>
            <person name="Pryor J."/>
            <person name="Bernardet J.-F."/>
            <person name="Hugo C."/>
            <person name="Kampfer P."/>
            <person name="Newman J.D."/>
            <person name="McQuiston J.R."/>
        </authorList>
    </citation>
    <scope>NUCLEOTIDE SEQUENCE [LARGE SCALE GENOMIC DNA]</scope>
    <source>
        <strain evidence="3">H4753</strain>
    </source>
</reference>
<dbReference type="Pfam" id="PF00535">
    <property type="entry name" value="Glycos_transf_2"/>
    <property type="match status" value="1"/>
</dbReference>
<gene>
    <name evidence="2" type="ORF">EIH08_11235</name>
</gene>
<dbReference type="EMBL" id="CP034171">
    <property type="protein sequence ID" value="AZI21189.1"/>
    <property type="molecule type" value="Genomic_DNA"/>
</dbReference>
<feature type="domain" description="Glycosyltransferase 2-like" evidence="1">
    <location>
        <begin position="3"/>
        <end position="63"/>
    </location>
</feature>
<dbReference type="SUPFAM" id="SSF53448">
    <property type="entry name" value="Nucleotide-diphospho-sugar transferases"/>
    <property type="match status" value="1"/>
</dbReference>